<evidence type="ECO:0000256" key="3">
    <source>
        <dbReference type="ARBA" id="ARBA00022692"/>
    </source>
</evidence>
<keyword evidence="5 7" id="KW-0472">Membrane</keyword>
<feature type="transmembrane region" description="Helical" evidence="7">
    <location>
        <begin position="1040"/>
        <end position="1062"/>
    </location>
</feature>
<dbReference type="KEGG" id="tpi:TREPR_1667"/>
<dbReference type="InterPro" id="IPR003838">
    <property type="entry name" value="ABC3_permease_C"/>
</dbReference>
<dbReference type="Proteomes" id="UP000009223">
    <property type="component" value="Chromosome"/>
</dbReference>
<dbReference type="Pfam" id="PF02687">
    <property type="entry name" value="FtsX"/>
    <property type="match status" value="2"/>
</dbReference>
<feature type="transmembrane region" description="Helical" evidence="7">
    <location>
        <begin position="20"/>
        <end position="42"/>
    </location>
</feature>
<keyword evidence="10" id="KW-1185">Reference proteome</keyword>
<keyword evidence="6" id="KW-0175">Coiled coil</keyword>
<dbReference type="PANTHER" id="PTHR30287:SF1">
    <property type="entry name" value="INNER MEMBRANE PROTEIN"/>
    <property type="match status" value="1"/>
</dbReference>
<feature type="transmembrane region" description="Helical" evidence="7">
    <location>
        <begin position="950"/>
        <end position="975"/>
    </location>
</feature>
<dbReference type="RefSeq" id="WP_015708456.1">
    <property type="nucleotide sequence ID" value="NC_015578.1"/>
</dbReference>
<dbReference type="GO" id="GO:0005886">
    <property type="term" value="C:plasma membrane"/>
    <property type="evidence" value="ECO:0007669"/>
    <property type="project" value="UniProtKB-SubCell"/>
</dbReference>
<gene>
    <name evidence="9" type="ordered locus">TREPR_1667</name>
</gene>
<evidence type="ECO:0000259" key="8">
    <source>
        <dbReference type="Pfam" id="PF02687"/>
    </source>
</evidence>
<evidence type="ECO:0000313" key="10">
    <source>
        <dbReference type="Proteomes" id="UP000009223"/>
    </source>
</evidence>
<name>F5YMZ9_TREPZ</name>
<protein>
    <submittedName>
        <fullName evidence="9">ABC transporter, permease protein</fullName>
    </submittedName>
</protein>
<evidence type="ECO:0000256" key="4">
    <source>
        <dbReference type="ARBA" id="ARBA00022989"/>
    </source>
</evidence>
<feature type="transmembrane region" description="Helical" evidence="7">
    <location>
        <begin position="595"/>
        <end position="623"/>
    </location>
</feature>
<dbReference type="HOGENOM" id="CLU_005531_0_0_12"/>
<feature type="transmembrane region" description="Helical" evidence="7">
    <location>
        <begin position="643"/>
        <end position="664"/>
    </location>
</feature>
<feature type="transmembrane region" description="Helical" evidence="7">
    <location>
        <begin position="996"/>
        <end position="1020"/>
    </location>
</feature>
<keyword evidence="3 7" id="KW-0812">Transmembrane</keyword>
<dbReference type="PANTHER" id="PTHR30287">
    <property type="entry name" value="MEMBRANE COMPONENT OF PREDICTED ABC SUPERFAMILY METABOLITE UPTAKE TRANSPORTER"/>
    <property type="match status" value="1"/>
</dbReference>
<keyword evidence="4 7" id="KW-1133">Transmembrane helix</keyword>
<feature type="domain" description="ABC3 transporter permease C-terminal" evidence="8">
    <location>
        <begin position="550"/>
        <end position="670"/>
    </location>
</feature>
<dbReference type="AlphaFoldDB" id="F5YMZ9"/>
<comment type="subcellular location">
    <subcellularLocation>
        <location evidence="1">Cell membrane</location>
        <topology evidence="1">Multi-pass membrane protein</topology>
    </subcellularLocation>
</comment>
<evidence type="ECO:0000256" key="5">
    <source>
        <dbReference type="ARBA" id="ARBA00023136"/>
    </source>
</evidence>
<reference evidence="10" key="1">
    <citation type="submission" date="2009-12" db="EMBL/GenBank/DDBJ databases">
        <title>Complete sequence of Treponema primitia strain ZAS-2.</title>
        <authorList>
            <person name="Tetu S.G."/>
            <person name="Matson E."/>
            <person name="Ren Q."/>
            <person name="Seshadri R."/>
            <person name="Elbourne L."/>
            <person name="Hassan K.A."/>
            <person name="Durkin A."/>
            <person name="Radune D."/>
            <person name="Mohamoud Y."/>
            <person name="Shay R."/>
            <person name="Jin S."/>
            <person name="Zhang X."/>
            <person name="Lucey K."/>
            <person name="Ballor N.R."/>
            <person name="Ottesen E."/>
            <person name="Rosenthal R."/>
            <person name="Allen A."/>
            <person name="Leadbetter J.R."/>
            <person name="Paulsen I.T."/>
        </authorList>
    </citation>
    <scope>NUCLEOTIDE SEQUENCE [LARGE SCALE GENOMIC DNA]</scope>
    <source>
        <strain evidence="10">ATCC BAA-887 / DSM 12427 / ZAS-2</strain>
    </source>
</reference>
<dbReference type="InterPro" id="IPR038766">
    <property type="entry name" value="Membrane_comp_ABC_pdt"/>
</dbReference>
<evidence type="ECO:0000256" key="1">
    <source>
        <dbReference type="ARBA" id="ARBA00004651"/>
    </source>
</evidence>
<dbReference type="EMBL" id="CP001843">
    <property type="protein sequence ID" value="AEF85108.1"/>
    <property type="molecule type" value="Genomic_DNA"/>
</dbReference>
<feature type="transmembrane region" description="Helical" evidence="7">
    <location>
        <begin position="716"/>
        <end position="736"/>
    </location>
</feature>
<sequence>MRPFGKTYIKTILREIRGSFSRFVAIFAIVALGVGFLAGLLATTPDMKLSLDRYFDETNMMDIFIKATMGVTGDDVRALEALEEISLVLPAYAMDTLVRASGTSAVPAESGASRGEELITARIYGLPLEAARDKGFVNRLELVAGRFPEADDECLVQQGGGYFEEFPIDTIFTIIPPAPILDEEQKIYHVNSYTVTGIVKNPLFISFEREPTGVGNGRLGTAIYARDTSFALPVWTDLYITLKDARPLRAFTDPYQKAVDAARIAIETLGTERSRIRYEEILTEARSRGRDAINQGSDEYEQGRVTALRELAAARQKLDEGALEIERGEVELAEGEEGIARGRETLALEQARVKKEMDDAEILLRNGEAELAAAGRTLAEAKTRLDAARDEVEKTRVSRARMATRQGREGVAQYDQGLKEWEDGSALVAAKERELRQGRAELEQGRVRAREGFAKAEAELDAGEAEIEAGWLELLEAREELSAGEGEYNAARIRAERMLREGEEGLLDAQRQVGTITIDLPQWYVLDRNSNVGCANFRANAEKIADLARVFPVFFLLVAALVALTTMTRMVEEERTQIGALKALGYQKRIIAAKYLIYCSLTGVLGSALGMVSGFWGLPMIIYSAFGTMYRLPPLVTEFNWPFGLIACGAVLICTMGATIYASYSSLWEKPAALLRPRPPRAGKRIFLEFLPFIWVPMKFTHKVTARNLMRYKKHFFMTVIGIAGCTALMLTGFGLRDSIVNIARNQFEDILKYDLRLELEEAGFGAGEELVHAYLAHTNATQSGGYAEVYISNGYVIKGSDRISASVFIPKDSGALGNFIGLKNRRTGSPISFTAESALITEKMAEVLGLSPGETFTLENAEGRRAEIALTGFTENYVGNYLYLGSGAYQDAFGGSLSYGTLLVNTGVRDLAGQDEITRRVLESDLVSGAEFTSQMQKAYNNLLTSINYVVLLLIAAAGGLAIIVLYNLTYININERSRELATLRVLGFHRNEAAAYIFREISVLSITGAAAGLLLGLPLHRFIIGVAENTDLMFGRKIAPLSFVFSAIITLGFSVLVDILMLGKIRRIKMAESMKALD</sequence>
<keyword evidence="2" id="KW-1003">Cell membrane</keyword>
<feature type="transmembrane region" description="Helical" evidence="7">
    <location>
        <begin position="547"/>
        <end position="567"/>
    </location>
</feature>
<organism evidence="9 10">
    <name type="scientific">Treponema primitia (strain ATCC BAA-887 / DSM 12427 / ZAS-2)</name>
    <dbReference type="NCBI Taxonomy" id="545694"/>
    <lineage>
        <taxon>Bacteria</taxon>
        <taxon>Pseudomonadati</taxon>
        <taxon>Spirochaetota</taxon>
        <taxon>Spirochaetia</taxon>
        <taxon>Spirochaetales</taxon>
        <taxon>Treponemataceae</taxon>
        <taxon>Treponema</taxon>
    </lineage>
</organism>
<feature type="coiled-coil region" evidence="6">
    <location>
        <begin position="350"/>
        <end position="398"/>
    </location>
</feature>
<proteinExistence type="predicted"/>
<dbReference type="STRING" id="545694.TREPR_1667"/>
<dbReference type="OrthoDB" id="5137249at2"/>
<evidence type="ECO:0000256" key="6">
    <source>
        <dbReference type="SAM" id="Coils"/>
    </source>
</evidence>
<reference evidence="9 10" key="2">
    <citation type="journal article" date="2011" name="ISME J.">
        <title>RNA-seq reveals cooperative metabolic interactions between two termite-gut spirochete species in co-culture.</title>
        <authorList>
            <person name="Rosenthal A.Z."/>
            <person name="Matson E.G."/>
            <person name="Eldar A."/>
            <person name="Leadbetter J.R."/>
        </authorList>
    </citation>
    <scope>NUCLEOTIDE SEQUENCE [LARGE SCALE GENOMIC DNA]</scope>
    <source>
        <strain evidence="10">ATCC BAA-887 / DSM 12427 / ZAS-2</strain>
    </source>
</reference>
<accession>F5YMZ9</accession>
<feature type="domain" description="ABC3 transporter permease C-terminal" evidence="8">
    <location>
        <begin position="956"/>
        <end position="1070"/>
    </location>
</feature>
<evidence type="ECO:0000313" key="9">
    <source>
        <dbReference type="EMBL" id="AEF85108.1"/>
    </source>
</evidence>
<dbReference type="eggNOG" id="COG0577">
    <property type="taxonomic scope" value="Bacteria"/>
</dbReference>
<dbReference type="eggNOG" id="COG1196">
    <property type="taxonomic scope" value="Bacteria"/>
</dbReference>
<evidence type="ECO:0000256" key="2">
    <source>
        <dbReference type="ARBA" id="ARBA00022475"/>
    </source>
</evidence>
<evidence type="ECO:0000256" key="7">
    <source>
        <dbReference type="SAM" id="Phobius"/>
    </source>
</evidence>